<reference evidence="2" key="1">
    <citation type="journal article" date="2023" name="Hortic. Res.">
        <title>A chromosome-level phased genome enabling allele-level studies in sweet orange: a case study on citrus Huanglongbing tolerance.</title>
        <authorList>
            <person name="Wu B."/>
            <person name="Yu Q."/>
            <person name="Deng Z."/>
            <person name="Duan Y."/>
            <person name="Luo F."/>
            <person name="Gmitter F. Jr."/>
        </authorList>
    </citation>
    <scope>NUCLEOTIDE SEQUENCE [LARGE SCALE GENOMIC DNA]</scope>
    <source>
        <strain evidence="2">cv. Valencia</strain>
    </source>
</reference>
<dbReference type="Proteomes" id="UP000829398">
    <property type="component" value="Chromosome 5"/>
</dbReference>
<proteinExistence type="predicted"/>
<protein>
    <submittedName>
        <fullName evidence="1">N-glycosylase/DNA lyase OGG1</fullName>
    </submittedName>
</protein>
<gene>
    <name evidence="1" type="ORF">KPL71_016288</name>
</gene>
<evidence type="ECO:0000313" key="2">
    <source>
        <dbReference type="Proteomes" id="UP000829398"/>
    </source>
</evidence>
<organism evidence="1 2">
    <name type="scientific">Citrus sinensis</name>
    <name type="common">Sweet orange</name>
    <name type="synonym">Citrus aurantium var. sinensis</name>
    <dbReference type="NCBI Taxonomy" id="2711"/>
    <lineage>
        <taxon>Eukaryota</taxon>
        <taxon>Viridiplantae</taxon>
        <taxon>Streptophyta</taxon>
        <taxon>Embryophyta</taxon>
        <taxon>Tracheophyta</taxon>
        <taxon>Spermatophyta</taxon>
        <taxon>Magnoliopsida</taxon>
        <taxon>eudicotyledons</taxon>
        <taxon>Gunneridae</taxon>
        <taxon>Pentapetalae</taxon>
        <taxon>rosids</taxon>
        <taxon>malvids</taxon>
        <taxon>Sapindales</taxon>
        <taxon>Rutaceae</taxon>
        <taxon>Aurantioideae</taxon>
        <taxon>Citrus</taxon>
    </lineage>
</organism>
<dbReference type="EMBL" id="CM039174">
    <property type="protein sequence ID" value="KAH9757102.1"/>
    <property type="molecule type" value="Genomic_DNA"/>
</dbReference>
<evidence type="ECO:0000313" key="1">
    <source>
        <dbReference type="EMBL" id="KAH9757102.1"/>
    </source>
</evidence>
<sequence length="260" mass="28703">MGISLGELWEGFSASDCRFAELAKYLAGARVLRQDPVECLLQFLCSSNNNIARITKMVDFLASLGSHLGNVEGFEFHEFPSLERLSLVSEVELRNAGFGYRSAPQSSLLFSCRRSFKQAKYITGTVDVLQSKHSGGAEWLLSLRKLDLQEAIDALCTLPGVGPKVAACIALFSLDQHHAIPVDTHVWKIATRYLLPELAGVRLTPKLCSRVAEAFVSKYGKYAGWAQTLLFIAELPSQKAILPSDFCAMEENKSAKTKER</sequence>
<keyword evidence="2" id="KW-1185">Reference proteome</keyword>
<keyword evidence="1" id="KW-0456">Lyase</keyword>
<comment type="caution">
    <text evidence="1">The sequence shown here is derived from an EMBL/GenBank/DDBJ whole genome shotgun (WGS) entry which is preliminary data.</text>
</comment>
<name>A0ACB8KRL7_CITSI</name>
<accession>A0ACB8KRL7</accession>